<dbReference type="GO" id="GO:0009968">
    <property type="term" value="P:negative regulation of signal transduction"/>
    <property type="evidence" value="ECO:0007669"/>
    <property type="project" value="UniProtKB-KW"/>
</dbReference>
<dbReference type="FunFam" id="1.10.1240.60:FF:000001">
    <property type="entry name" value="Regulator of G-protein signaling 6"/>
    <property type="match status" value="1"/>
</dbReference>
<evidence type="ECO:0000259" key="4">
    <source>
        <dbReference type="PROSITE" id="PS50186"/>
    </source>
</evidence>
<dbReference type="PRINTS" id="PR01301">
    <property type="entry name" value="RGSPROTEIN"/>
</dbReference>
<evidence type="ECO:0000256" key="2">
    <source>
        <dbReference type="SAM" id="MobiDB-lite"/>
    </source>
</evidence>
<dbReference type="Pfam" id="PF18148">
    <property type="entry name" value="RGS_DHEX"/>
    <property type="match status" value="1"/>
</dbReference>
<evidence type="ECO:0000256" key="1">
    <source>
        <dbReference type="ARBA" id="ARBA00022700"/>
    </source>
</evidence>
<dbReference type="FunFam" id="1.10.10.10:FF:000162">
    <property type="entry name" value="Regulator of G-protein signaling 6"/>
    <property type="match status" value="1"/>
</dbReference>
<dbReference type="GO" id="GO:0005737">
    <property type="term" value="C:cytoplasm"/>
    <property type="evidence" value="ECO:0007669"/>
    <property type="project" value="TreeGrafter"/>
</dbReference>
<dbReference type="InterPro" id="IPR016137">
    <property type="entry name" value="RGS"/>
</dbReference>
<feature type="domain" description="RGS" evidence="3">
    <location>
        <begin position="285"/>
        <end position="372"/>
    </location>
</feature>
<dbReference type="InterPro" id="IPR047016">
    <property type="entry name" value="RGS6/7/9/11"/>
</dbReference>
<dbReference type="SUPFAM" id="SSF46785">
    <property type="entry name" value="Winged helix' DNA-binding domain"/>
    <property type="match status" value="1"/>
</dbReference>
<dbReference type="InterPro" id="IPR040759">
    <property type="entry name" value="RGS_DHEX"/>
</dbReference>
<dbReference type="SUPFAM" id="SSF48097">
    <property type="entry name" value="Regulator of G-protein signaling, RGS"/>
    <property type="match status" value="1"/>
</dbReference>
<keyword evidence="5" id="KW-1185">Reference proteome</keyword>
<dbReference type="InterPro" id="IPR044926">
    <property type="entry name" value="RGS_subdomain_2"/>
</dbReference>
<dbReference type="InterPro" id="IPR000591">
    <property type="entry name" value="DEP_dom"/>
</dbReference>
<dbReference type="InterPro" id="IPR036305">
    <property type="entry name" value="RGS_sf"/>
</dbReference>
<feature type="domain" description="DEP" evidence="4">
    <location>
        <begin position="40"/>
        <end position="115"/>
    </location>
</feature>
<evidence type="ECO:0000313" key="6">
    <source>
        <dbReference type="RefSeq" id="XP_030625519.1"/>
    </source>
</evidence>
<dbReference type="PROSITE" id="PS50132">
    <property type="entry name" value="RGS"/>
    <property type="match status" value="1"/>
</dbReference>
<dbReference type="Pfam" id="PF00610">
    <property type="entry name" value="DEP"/>
    <property type="match status" value="1"/>
</dbReference>
<dbReference type="GO" id="GO:0007186">
    <property type="term" value="P:G protein-coupled receptor signaling pathway"/>
    <property type="evidence" value="ECO:0007669"/>
    <property type="project" value="InterPro"/>
</dbReference>
<dbReference type="Gene3D" id="1.10.1240.60">
    <property type="match status" value="1"/>
</dbReference>
<name>A0A6J2UZU6_CHACN</name>
<dbReference type="AlphaFoldDB" id="A0A6J2UZU6"/>
<accession>A0A6J2UZU6</accession>
<dbReference type="FunFam" id="1.10.167.10:FF:000001">
    <property type="entry name" value="Putative regulator of g-protein signaling 12"/>
    <property type="match status" value="1"/>
</dbReference>
<dbReference type="InterPro" id="IPR036284">
    <property type="entry name" value="GGL_sf"/>
</dbReference>
<dbReference type="GO" id="GO:0005096">
    <property type="term" value="F:GTPase activator activity"/>
    <property type="evidence" value="ECO:0007669"/>
    <property type="project" value="TreeGrafter"/>
</dbReference>
<dbReference type="RefSeq" id="XP_030625519.1">
    <property type="nucleotide sequence ID" value="XM_030769659.1"/>
</dbReference>
<dbReference type="PANTHER" id="PTHR45746">
    <property type="entry name" value="LP21163P"/>
    <property type="match status" value="1"/>
</dbReference>
<dbReference type="Pfam" id="PF00615">
    <property type="entry name" value="RGS"/>
    <property type="match status" value="1"/>
</dbReference>
<dbReference type="PROSITE" id="PS50186">
    <property type="entry name" value="DEP"/>
    <property type="match status" value="1"/>
</dbReference>
<dbReference type="GO" id="GO:0008277">
    <property type="term" value="P:regulation of G protein-coupled receptor signaling pathway"/>
    <property type="evidence" value="ECO:0007669"/>
    <property type="project" value="InterPro"/>
</dbReference>
<proteinExistence type="predicted"/>
<dbReference type="Gene3D" id="1.10.10.10">
    <property type="entry name" value="Winged helix-like DNA-binding domain superfamily/Winged helix DNA-binding domain"/>
    <property type="match status" value="1"/>
</dbReference>
<sequence>MAQGSRDQGSAGTADLEEDSPNMIVYRKIEDIIMRIQDENSGGVPIRTVKSFLSKVPSVVSGSEIVQWLMRNLSIEDTAEAIHLGSLIAAHGYIFPISDHVLTLRDDGTLYRFQAPYFWPSNCWEPENTDYAIYLCKRTMQNKARLELADYEAENLARLQRAFARKWEFIFMQAEAQAKIDRKKDKVERKILDSQERAFWDVHRPVPGCVNTTEMDIRKCRREKNPQRVKKSVYGVTDDSQTQSPIHAPSQPARKPTKEDVQREISFLNTQLDRHCMKMSKVADRFWLAVQDLKRRPLQEVATRAQEIWQEFLAEGAPSSINLDSHSYERTSQNLKDPGRYSFEDAQEHIFKLMKSDSYSRFLRSNAYQDLLLARKKGKSLTSKRLTGLMQSS</sequence>
<evidence type="ECO:0000313" key="5">
    <source>
        <dbReference type="Proteomes" id="UP000504632"/>
    </source>
</evidence>
<dbReference type="PANTHER" id="PTHR45746:SF2">
    <property type="entry name" value="REGULATOR OF G-PROTEIN SIGNALING 6"/>
    <property type="match status" value="1"/>
</dbReference>
<keyword evidence="1" id="KW-0734">Signal transduction inhibitor</keyword>
<protein>
    <submittedName>
        <fullName evidence="6">Regulator of G-protein signaling 6-like isoform X5</fullName>
    </submittedName>
</protein>
<dbReference type="GO" id="GO:0043005">
    <property type="term" value="C:neuron projection"/>
    <property type="evidence" value="ECO:0007669"/>
    <property type="project" value="TreeGrafter"/>
</dbReference>
<dbReference type="InterPro" id="IPR047017">
    <property type="entry name" value="RGS6/7/9/11_DHEX_sf"/>
</dbReference>
<dbReference type="SMART" id="SM00315">
    <property type="entry name" value="RGS"/>
    <property type="match status" value="1"/>
</dbReference>
<dbReference type="CDD" id="cd04450">
    <property type="entry name" value="DEP_RGS7-like"/>
    <property type="match status" value="1"/>
</dbReference>
<dbReference type="Gene3D" id="1.10.167.10">
    <property type="entry name" value="Regulator of G-protein Signalling 4, domain 2"/>
    <property type="match status" value="1"/>
</dbReference>
<feature type="region of interest" description="Disordered" evidence="2">
    <location>
        <begin position="226"/>
        <end position="260"/>
    </location>
</feature>
<evidence type="ECO:0000259" key="3">
    <source>
        <dbReference type="PROSITE" id="PS50132"/>
    </source>
</evidence>
<organism evidence="5 6">
    <name type="scientific">Chanos chanos</name>
    <name type="common">Milkfish</name>
    <name type="synonym">Mugil chanos</name>
    <dbReference type="NCBI Taxonomy" id="29144"/>
    <lineage>
        <taxon>Eukaryota</taxon>
        <taxon>Metazoa</taxon>
        <taxon>Chordata</taxon>
        <taxon>Craniata</taxon>
        <taxon>Vertebrata</taxon>
        <taxon>Euteleostomi</taxon>
        <taxon>Actinopterygii</taxon>
        <taxon>Neopterygii</taxon>
        <taxon>Teleostei</taxon>
        <taxon>Ostariophysi</taxon>
        <taxon>Gonorynchiformes</taxon>
        <taxon>Chanidae</taxon>
        <taxon>Chanos</taxon>
    </lineage>
</organism>
<dbReference type="GO" id="GO:0035556">
    <property type="term" value="P:intracellular signal transduction"/>
    <property type="evidence" value="ECO:0007669"/>
    <property type="project" value="InterPro"/>
</dbReference>
<reference evidence="6" key="1">
    <citation type="submission" date="2025-08" db="UniProtKB">
        <authorList>
            <consortium name="RefSeq"/>
        </authorList>
    </citation>
    <scope>IDENTIFICATION</scope>
</reference>
<dbReference type="InterPro" id="IPR036388">
    <property type="entry name" value="WH-like_DNA-bd_sf"/>
</dbReference>
<gene>
    <name evidence="6" type="primary">LOC115808298</name>
</gene>
<dbReference type="Proteomes" id="UP000504632">
    <property type="component" value="Chromosome 1"/>
</dbReference>
<dbReference type="InterPro" id="IPR036390">
    <property type="entry name" value="WH_DNA-bd_sf"/>
</dbReference>
<dbReference type="GeneID" id="115808298"/>
<dbReference type="SMART" id="SM00049">
    <property type="entry name" value="DEP"/>
    <property type="match status" value="1"/>
</dbReference>
<dbReference type="SUPFAM" id="SSF48670">
    <property type="entry name" value="Transducin (heterotrimeric G protein), gamma chain"/>
    <property type="match status" value="1"/>
</dbReference>